<dbReference type="CDD" id="cd04301">
    <property type="entry name" value="NAT_SF"/>
    <property type="match status" value="1"/>
</dbReference>
<proteinExistence type="predicted"/>
<accession>A0A2Z4UB34</accession>
<evidence type="ECO:0000313" key="3">
    <source>
        <dbReference type="Proteomes" id="UP000250003"/>
    </source>
</evidence>
<dbReference type="Gene3D" id="3.40.630.30">
    <property type="match status" value="1"/>
</dbReference>
<feature type="domain" description="N-acetyltransferase" evidence="1">
    <location>
        <begin position="112"/>
        <end position="235"/>
    </location>
</feature>
<reference evidence="3" key="1">
    <citation type="submission" date="2018-06" db="EMBL/GenBank/DDBJ databases">
        <title>Description of Blautia argi sp. nov., a new anaerobic isolated from dog feces.</title>
        <authorList>
            <person name="Chang Y.-H."/>
            <person name="Paek J."/>
            <person name="Shin Y."/>
        </authorList>
    </citation>
    <scope>NUCLEOTIDE SEQUENCE [LARGE SCALE GENOMIC DNA]</scope>
    <source>
        <strain evidence="3">KCTC 15426</strain>
    </source>
</reference>
<dbReference type="RefSeq" id="WP_111919556.1">
    <property type="nucleotide sequence ID" value="NZ_CP030280.1"/>
</dbReference>
<organism evidence="2 3">
    <name type="scientific">Blautia argi</name>
    <dbReference type="NCBI Taxonomy" id="1912897"/>
    <lineage>
        <taxon>Bacteria</taxon>
        <taxon>Bacillati</taxon>
        <taxon>Bacillota</taxon>
        <taxon>Clostridia</taxon>
        <taxon>Lachnospirales</taxon>
        <taxon>Lachnospiraceae</taxon>
        <taxon>Blautia</taxon>
    </lineage>
</organism>
<dbReference type="InterPro" id="IPR016181">
    <property type="entry name" value="Acyl_CoA_acyltransferase"/>
</dbReference>
<gene>
    <name evidence="2" type="ORF">DQQ01_07820</name>
</gene>
<keyword evidence="3" id="KW-1185">Reference proteome</keyword>
<name>A0A2Z4UB34_9FIRM</name>
<dbReference type="Proteomes" id="UP000250003">
    <property type="component" value="Chromosome"/>
</dbReference>
<dbReference type="EMBL" id="CP030280">
    <property type="protein sequence ID" value="AWY98064.1"/>
    <property type="molecule type" value="Genomic_DNA"/>
</dbReference>
<dbReference type="PROSITE" id="PS51186">
    <property type="entry name" value="GNAT"/>
    <property type="match status" value="1"/>
</dbReference>
<dbReference type="Pfam" id="PF13508">
    <property type="entry name" value="Acetyltransf_7"/>
    <property type="match status" value="1"/>
</dbReference>
<dbReference type="OrthoDB" id="9796032at2"/>
<dbReference type="AlphaFoldDB" id="A0A2Z4UB34"/>
<dbReference type="KEGG" id="blau:DQQ01_07820"/>
<evidence type="ECO:0000259" key="1">
    <source>
        <dbReference type="PROSITE" id="PS51186"/>
    </source>
</evidence>
<evidence type="ECO:0000313" key="2">
    <source>
        <dbReference type="EMBL" id="AWY98064.1"/>
    </source>
</evidence>
<protein>
    <recommendedName>
        <fullName evidence="1">N-acetyltransferase domain-containing protein</fullName>
    </recommendedName>
</protein>
<sequence>MKLVAFQNHAFFGVSFWSKSDAEIFKKIIADISTPENLSNSENFWDDYFNDFLDEIQIHTLEIPNYVASEMNNIIEYDMAITMCQKYYSNPKQYFINWHNNKNEYSYIMNTSQALSYTQKLLEEYIYKHPDENFSLTKPSYFENNEYPYIIQKEKKSIGFIDIAIEKNFFLLRRIYLDKSYRRQRLGTQILENIITFSKLTNKELRVNVYDEEAEKFYKRLGFRKNFTNYVIRRQ</sequence>
<dbReference type="SUPFAM" id="SSF55729">
    <property type="entry name" value="Acyl-CoA N-acyltransferases (Nat)"/>
    <property type="match status" value="1"/>
</dbReference>
<dbReference type="InterPro" id="IPR000182">
    <property type="entry name" value="GNAT_dom"/>
</dbReference>
<dbReference type="GO" id="GO:0016747">
    <property type="term" value="F:acyltransferase activity, transferring groups other than amino-acyl groups"/>
    <property type="evidence" value="ECO:0007669"/>
    <property type="project" value="InterPro"/>
</dbReference>